<dbReference type="InterPro" id="IPR014721">
    <property type="entry name" value="Ribsml_uS5_D2-typ_fold_subgr"/>
</dbReference>
<keyword evidence="11" id="KW-1185">Reference proteome</keyword>
<feature type="domain" description="Diphosphomevalonate decarboxylase-like N-terminal" evidence="9">
    <location>
        <begin position="6"/>
        <end position="161"/>
    </location>
</feature>
<dbReference type="InterPro" id="IPR029765">
    <property type="entry name" value="Mev_diP_decarb"/>
</dbReference>
<evidence type="ECO:0000259" key="8">
    <source>
        <dbReference type="Pfam" id="PF18376"/>
    </source>
</evidence>
<dbReference type="SUPFAM" id="SSF54211">
    <property type="entry name" value="Ribosomal protein S5 domain 2-like"/>
    <property type="match status" value="1"/>
</dbReference>
<name>A0ABY7WMS6_9LACO</name>
<evidence type="ECO:0000259" key="9">
    <source>
        <dbReference type="Pfam" id="PF22700"/>
    </source>
</evidence>
<evidence type="ECO:0000313" key="11">
    <source>
        <dbReference type="Proteomes" id="UP001220377"/>
    </source>
</evidence>
<dbReference type="Pfam" id="PF18376">
    <property type="entry name" value="MDD_C"/>
    <property type="match status" value="1"/>
</dbReference>
<dbReference type="EMBL" id="CP117884">
    <property type="protein sequence ID" value="WDF81509.1"/>
    <property type="molecule type" value="Genomic_DNA"/>
</dbReference>
<dbReference type="PIRSF" id="PIRSF015950">
    <property type="entry name" value="Mev_P_decrbx"/>
    <property type="match status" value="1"/>
</dbReference>
<reference evidence="10 11" key="1">
    <citation type="submission" date="2023-02" db="EMBL/GenBank/DDBJ databases">
        <title>Genome sequence of Lacticaseibacillus sp. KACC 23028.</title>
        <authorList>
            <person name="Kim S."/>
            <person name="Heo J."/>
            <person name="Kwon S.-W."/>
        </authorList>
    </citation>
    <scope>NUCLEOTIDE SEQUENCE [LARGE SCALE GENOMIC DNA]</scope>
    <source>
        <strain evidence="10 11">KACC 23028</strain>
    </source>
</reference>
<evidence type="ECO:0000256" key="3">
    <source>
        <dbReference type="ARBA" id="ARBA00022516"/>
    </source>
</evidence>
<dbReference type="InterPro" id="IPR036554">
    <property type="entry name" value="GHMP_kinase_C_sf"/>
</dbReference>
<keyword evidence="4" id="KW-0547">Nucleotide-binding</keyword>
<organism evidence="10 11">
    <name type="scientific">Lacticaseibacillus pabuli</name>
    <dbReference type="NCBI Taxonomy" id="3025672"/>
    <lineage>
        <taxon>Bacteria</taxon>
        <taxon>Bacillati</taxon>
        <taxon>Bacillota</taxon>
        <taxon>Bacilli</taxon>
        <taxon>Lactobacillales</taxon>
        <taxon>Lactobacillaceae</taxon>
        <taxon>Lacticaseibacillus</taxon>
    </lineage>
</organism>
<dbReference type="InterPro" id="IPR020568">
    <property type="entry name" value="Ribosomal_Su5_D2-typ_SF"/>
</dbReference>
<keyword evidence="6" id="KW-0443">Lipid metabolism</keyword>
<gene>
    <name evidence="10" type="primary">mvaD</name>
    <name evidence="10" type="ORF">PQ472_06095</name>
</gene>
<evidence type="ECO:0000313" key="10">
    <source>
        <dbReference type="EMBL" id="WDF81509.1"/>
    </source>
</evidence>
<evidence type="ECO:0000256" key="7">
    <source>
        <dbReference type="ARBA" id="ARBA00023239"/>
    </source>
</evidence>
<evidence type="ECO:0000256" key="5">
    <source>
        <dbReference type="ARBA" id="ARBA00022840"/>
    </source>
</evidence>
<dbReference type="PANTHER" id="PTHR10977:SF3">
    <property type="entry name" value="DIPHOSPHOMEVALONATE DECARBOXYLASE"/>
    <property type="match status" value="1"/>
</dbReference>
<evidence type="ECO:0000256" key="2">
    <source>
        <dbReference type="ARBA" id="ARBA00012296"/>
    </source>
</evidence>
<evidence type="ECO:0000256" key="4">
    <source>
        <dbReference type="ARBA" id="ARBA00022741"/>
    </source>
</evidence>
<dbReference type="Gene3D" id="3.30.70.890">
    <property type="entry name" value="GHMP kinase, C-terminal domain"/>
    <property type="match status" value="1"/>
</dbReference>
<proteinExistence type="inferred from homology"/>
<dbReference type="InterPro" id="IPR053859">
    <property type="entry name" value="MVD-like_N"/>
</dbReference>
<dbReference type="InterPro" id="IPR041431">
    <property type="entry name" value="Mvd1_C"/>
</dbReference>
<dbReference type="EC" id="4.1.1.33" evidence="2"/>
<evidence type="ECO:0000256" key="1">
    <source>
        <dbReference type="ARBA" id="ARBA00008831"/>
    </source>
</evidence>
<accession>A0ABY7WMS6</accession>
<feature type="domain" description="Mvd1 C-terminal" evidence="8">
    <location>
        <begin position="175"/>
        <end position="307"/>
    </location>
</feature>
<keyword evidence="3" id="KW-0444">Lipid biosynthesis</keyword>
<dbReference type="Gene3D" id="3.30.230.10">
    <property type="match status" value="1"/>
</dbReference>
<dbReference type="PANTHER" id="PTHR10977">
    <property type="entry name" value="DIPHOSPHOMEVALONATE DECARBOXYLASE"/>
    <property type="match status" value="1"/>
</dbReference>
<dbReference type="NCBIfam" id="TIGR01240">
    <property type="entry name" value="mevDPdecarb"/>
    <property type="match status" value="1"/>
</dbReference>
<sequence>MSKARAHTNIALIKYWGKADQALILPATSSISMTLAAFYTDTAVTFDAALTADTFTLDGKLQAPQAAARVTQFLDLVRQRAGIATFARVQSDNHVPTAAGLASSASAFAALALAASNAAGLELTPTELSRLARRGSGSASRSIFGNMVIWHRGTDDGSSFAEPLPINLKLDLRMIAVVVDDMPKSIGSRVGMQRTVATSPYFPAWVTANEAAASAMQQALTDGDMATVGALTERSAMMMHASTMAANPPFTYLQPVSLALFDYAAELRANGFQVYATADAGPNVKLLTTARDADRVLQQVQGKFNVKAVMSGPGPAARIID</sequence>
<dbReference type="Proteomes" id="UP001220377">
    <property type="component" value="Chromosome"/>
</dbReference>
<evidence type="ECO:0000256" key="6">
    <source>
        <dbReference type="ARBA" id="ARBA00023098"/>
    </source>
</evidence>
<dbReference type="SUPFAM" id="SSF55060">
    <property type="entry name" value="GHMP Kinase, C-terminal domain"/>
    <property type="match status" value="1"/>
</dbReference>
<dbReference type="Pfam" id="PF22700">
    <property type="entry name" value="MVD-like_N"/>
    <property type="match status" value="1"/>
</dbReference>
<dbReference type="GO" id="GO:0004163">
    <property type="term" value="F:diphosphomevalonate decarboxylase activity"/>
    <property type="evidence" value="ECO:0007669"/>
    <property type="project" value="UniProtKB-EC"/>
</dbReference>
<keyword evidence="5" id="KW-0067">ATP-binding</keyword>
<protein>
    <recommendedName>
        <fullName evidence="2">diphosphomevalonate decarboxylase</fullName>
        <ecNumber evidence="2">4.1.1.33</ecNumber>
    </recommendedName>
</protein>
<comment type="similarity">
    <text evidence="1">Belongs to the diphosphomevalonate decarboxylase family.</text>
</comment>
<keyword evidence="7 10" id="KW-0456">Lyase</keyword>
<dbReference type="InterPro" id="IPR005935">
    <property type="entry name" value="Mev_decarb"/>
</dbReference>